<dbReference type="OrthoDB" id="431454at2759"/>
<dbReference type="InterPro" id="IPR027417">
    <property type="entry name" value="P-loop_NTPase"/>
</dbReference>
<dbReference type="Gene3D" id="1.25.40.10">
    <property type="entry name" value="Tetratricopeptide repeat domain"/>
    <property type="match status" value="1"/>
</dbReference>
<sequence length="899" mass="98709">MSTASGLSSGKPANLRDKLAQWKAGVSSQLDPLKERLVETTNKVIGIHELVQEQRDDIREVGEKLALINGHVLSPGHLSPNSDVDEPTLKLLQELINAAADVDAFLKSLRPPAKRRYNFDESNELTKLHKELDSIMSQLALSHTVGTGARVEGVVLRVDRLERETAGFLAEQVPEALLLAEIPPAPVVFHGREDLVESIVELACRNTTCRIPLLGPGGIGKTSVAATVINNKKVKCKYGRRILFVSCEGLVTAEGILNTLGASLHVPPGSDVRRAVLSCLLAQGCIFLVLDNLETAWDSPDKVNVEQLLSKLAELSSLSLLVTMRGAARPAGVDWAEICADPLTPLSLVAARQLWLSIVRHHDENVDRLLIRLDGLPLAITLMAHQGQLASPADLLAAYDSERTALVETDGGHRLTSLDVSIRLSLNSHTMSQNANAAQLLSVLSLLPEGVIISDLPKVLPTVKGIKKSALALVAVALAVSVNGRLRALSPIRDFVIEHLPPDGITLRELRAHYMVLTDEAKKLGTDQSSQAITLLSIEFGNINSVLRHCWKDASYGTDVEELHVATTWLSTFSFFTDFGDCLPLLEDARKALESMGRRREAAEYTWAIGSVLSRNQYMRGLEVLRDAKTKFDVIGDRLRAAQCMKSIGDTLRMLNRYDDALSNLERSKAEFEIIGDRLGAVQCMQSIGNTLLMLHLYDDALSNLEGAKAQFETIGDRLSAAQCMRSIGDTMRMLNWYDDALPNLEQAKAEFETIGDRLGVAQCMKSIGVTLRMLDRYEDALSNLEQAKGEFETFGDRLGAADCMQSIGDTLRILHRYDDALLSLEQAKTDFELIGDRLGIADSGRYLAYLAIDEGDSERAQVLFRECLSLYEEIGISNLAQECRRVLEELQSRTRLSG</sequence>
<organism evidence="1 2">
    <name type="scientific">Calocera viscosa (strain TUFC12733)</name>
    <dbReference type="NCBI Taxonomy" id="1330018"/>
    <lineage>
        <taxon>Eukaryota</taxon>
        <taxon>Fungi</taxon>
        <taxon>Dikarya</taxon>
        <taxon>Basidiomycota</taxon>
        <taxon>Agaricomycotina</taxon>
        <taxon>Dacrymycetes</taxon>
        <taxon>Dacrymycetales</taxon>
        <taxon>Dacrymycetaceae</taxon>
        <taxon>Calocera</taxon>
    </lineage>
</organism>
<dbReference type="STRING" id="1330018.A0A167M9A9"/>
<reference evidence="1 2" key="1">
    <citation type="journal article" date="2016" name="Mol. Biol. Evol.">
        <title>Comparative Genomics of Early-Diverging Mushroom-Forming Fungi Provides Insights into the Origins of Lignocellulose Decay Capabilities.</title>
        <authorList>
            <person name="Nagy L.G."/>
            <person name="Riley R."/>
            <person name="Tritt A."/>
            <person name="Adam C."/>
            <person name="Daum C."/>
            <person name="Floudas D."/>
            <person name="Sun H."/>
            <person name="Yadav J.S."/>
            <person name="Pangilinan J."/>
            <person name="Larsson K.H."/>
            <person name="Matsuura K."/>
            <person name="Barry K."/>
            <person name="Labutti K."/>
            <person name="Kuo R."/>
            <person name="Ohm R.A."/>
            <person name="Bhattacharya S.S."/>
            <person name="Shirouzu T."/>
            <person name="Yoshinaga Y."/>
            <person name="Martin F.M."/>
            <person name="Grigoriev I.V."/>
            <person name="Hibbett D.S."/>
        </authorList>
    </citation>
    <scope>NUCLEOTIDE SEQUENCE [LARGE SCALE GENOMIC DNA]</scope>
    <source>
        <strain evidence="1 2">TUFC12733</strain>
    </source>
</reference>
<dbReference type="Proteomes" id="UP000076738">
    <property type="component" value="Unassembled WGS sequence"/>
</dbReference>
<dbReference type="EMBL" id="KV417284">
    <property type="protein sequence ID" value="KZO96476.1"/>
    <property type="molecule type" value="Genomic_DNA"/>
</dbReference>
<dbReference type="Gene3D" id="3.40.50.300">
    <property type="entry name" value="P-loop containing nucleotide triphosphate hydrolases"/>
    <property type="match status" value="1"/>
</dbReference>
<dbReference type="InterPro" id="IPR011990">
    <property type="entry name" value="TPR-like_helical_dom_sf"/>
</dbReference>
<evidence type="ECO:0000313" key="2">
    <source>
        <dbReference type="Proteomes" id="UP000076738"/>
    </source>
</evidence>
<dbReference type="SUPFAM" id="SSF48452">
    <property type="entry name" value="TPR-like"/>
    <property type="match status" value="2"/>
</dbReference>
<proteinExistence type="predicted"/>
<gene>
    <name evidence="1" type="ORF">CALVIDRAFT_118120</name>
</gene>
<accession>A0A167M9A9</accession>
<protein>
    <submittedName>
        <fullName evidence="1">TPR-like protein</fullName>
    </submittedName>
</protein>
<dbReference type="SUPFAM" id="SSF52540">
    <property type="entry name" value="P-loop containing nucleoside triphosphate hydrolases"/>
    <property type="match status" value="1"/>
</dbReference>
<evidence type="ECO:0000313" key="1">
    <source>
        <dbReference type="EMBL" id="KZO96476.1"/>
    </source>
</evidence>
<name>A0A167M9A9_CALVF</name>
<keyword evidence="2" id="KW-1185">Reference proteome</keyword>
<dbReference type="AlphaFoldDB" id="A0A167M9A9"/>
<dbReference type="PANTHER" id="PTHR10098">
    <property type="entry name" value="RAPSYN-RELATED"/>
    <property type="match status" value="1"/>
</dbReference>